<dbReference type="AlphaFoldDB" id="A0AA38J361"/>
<sequence>MASTNSTSENEVRSWLKNVLKDENFKDIQVKIQGNSEKGDGYMGDIVFVSVEGIIDSQSSKKYDLVLKCSKKSKPLRETSPVKEAFLNEILMYQEVLPYFIQYQQEKGVKAPFSSIPKCYGSFIGENMEIIVLENLKSSSYELWPMKEPLSRRHIDLIVTEYGKYHATSLAFQHQRPTEFQKFLDTLIDMIEICVKRSDYQILFGTPVDQSYELLKNDLDDDILLRWKGLKNQIENIFGDLVKTSTGPKVILHGDCWNSNFMFLHETSGEKIPLKVAFLDWQVSRYASPIVDLSHFLFTCISKEDLEELENILVMYHTTFINQLVQLGIEKPDTLYPLAQFLDEWNNLCKYGILMASLLMKVVSTEKDEVLDIAQVAESGKDFTETFINEIRDKENYKRRIRPIVEYAVKHNLI</sequence>
<dbReference type="InterPro" id="IPR011009">
    <property type="entry name" value="Kinase-like_dom_sf"/>
</dbReference>
<dbReference type="PANTHER" id="PTHR11012">
    <property type="entry name" value="PROTEIN KINASE-LIKE DOMAIN-CONTAINING"/>
    <property type="match status" value="1"/>
</dbReference>
<reference evidence="2" key="1">
    <citation type="journal article" date="2023" name="G3 (Bethesda)">
        <title>Whole genome assemblies of Zophobas morio and Tenebrio molitor.</title>
        <authorList>
            <person name="Kaur S."/>
            <person name="Stinson S.A."/>
            <person name="diCenzo G.C."/>
        </authorList>
    </citation>
    <scope>NUCLEOTIDE SEQUENCE</scope>
    <source>
        <strain evidence="2">QUZm001</strain>
    </source>
</reference>
<gene>
    <name evidence="2" type="ORF">Zmor_001694</name>
</gene>
<evidence type="ECO:0000313" key="2">
    <source>
        <dbReference type="EMBL" id="KAJ3666241.1"/>
    </source>
</evidence>
<dbReference type="SUPFAM" id="SSF56112">
    <property type="entry name" value="Protein kinase-like (PK-like)"/>
    <property type="match status" value="1"/>
</dbReference>
<comment type="caution">
    <text evidence="2">The sequence shown here is derived from an EMBL/GenBank/DDBJ whole genome shotgun (WGS) entry which is preliminary data.</text>
</comment>
<dbReference type="Gene3D" id="3.90.1200.10">
    <property type="match status" value="1"/>
</dbReference>
<protein>
    <recommendedName>
        <fullName evidence="1">CHK kinase-like domain-containing protein</fullName>
    </recommendedName>
</protein>
<dbReference type="InterPro" id="IPR015897">
    <property type="entry name" value="CHK_kinase-like"/>
</dbReference>
<dbReference type="SMART" id="SM00587">
    <property type="entry name" value="CHK"/>
    <property type="match status" value="1"/>
</dbReference>
<dbReference type="Pfam" id="PF02958">
    <property type="entry name" value="EcKL"/>
    <property type="match status" value="1"/>
</dbReference>
<accession>A0AA38J361</accession>
<dbReference type="PANTHER" id="PTHR11012:SF30">
    <property type="entry name" value="PROTEIN KINASE-LIKE DOMAIN-CONTAINING"/>
    <property type="match status" value="1"/>
</dbReference>
<dbReference type="InterPro" id="IPR004119">
    <property type="entry name" value="EcKL"/>
</dbReference>
<dbReference type="Proteomes" id="UP001168821">
    <property type="component" value="Unassembled WGS sequence"/>
</dbReference>
<name>A0AA38J361_9CUCU</name>
<evidence type="ECO:0000259" key="1">
    <source>
        <dbReference type="SMART" id="SM00587"/>
    </source>
</evidence>
<organism evidence="2 3">
    <name type="scientific">Zophobas morio</name>
    <dbReference type="NCBI Taxonomy" id="2755281"/>
    <lineage>
        <taxon>Eukaryota</taxon>
        <taxon>Metazoa</taxon>
        <taxon>Ecdysozoa</taxon>
        <taxon>Arthropoda</taxon>
        <taxon>Hexapoda</taxon>
        <taxon>Insecta</taxon>
        <taxon>Pterygota</taxon>
        <taxon>Neoptera</taxon>
        <taxon>Endopterygota</taxon>
        <taxon>Coleoptera</taxon>
        <taxon>Polyphaga</taxon>
        <taxon>Cucujiformia</taxon>
        <taxon>Tenebrionidae</taxon>
        <taxon>Zophobas</taxon>
    </lineage>
</organism>
<proteinExistence type="predicted"/>
<keyword evidence="3" id="KW-1185">Reference proteome</keyword>
<dbReference type="EMBL" id="JALNTZ010000001">
    <property type="protein sequence ID" value="KAJ3666241.1"/>
    <property type="molecule type" value="Genomic_DNA"/>
</dbReference>
<feature type="domain" description="CHK kinase-like" evidence="1">
    <location>
        <begin position="131"/>
        <end position="326"/>
    </location>
</feature>
<evidence type="ECO:0000313" key="3">
    <source>
        <dbReference type="Proteomes" id="UP001168821"/>
    </source>
</evidence>